<feature type="compositionally biased region" description="Low complexity" evidence="6">
    <location>
        <begin position="456"/>
        <end position="469"/>
    </location>
</feature>
<evidence type="ECO:0000259" key="7">
    <source>
        <dbReference type="PROSITE" id="PS50023"/>
    </source>
</evidence>
<keyword evidence="3 4" id="KW-0862">Zinc</keyword>
<dbReference type="PROSITE" id="PS00478">
    <property type="entry name" value="LIM_DOMAIN_1"/>
    <property type="match status" value="2"/>
</dbReference>
<reference evidence="10" key="1">
    <citation type="submission" date="2020-12" db="EMBL/GenBank/DDBJ databases">
        <title>Metabolic potential, ecology and presence of endohyphal bacteria is reflected in genomic diversity of Mucoromycotina.</title>
        <authorList>
            <person name="Muszewska A."/>
            <person name="Okrasinska A."/>
            <person name="Steczkiewicz K."/>
            <person name="Drgas O."/>
            <person name="Orlowska M."/>
            <person name="Perlinska-Lenart U."/>
            <person name="Aleksandrzak-Piekarczyk T."/>
            <person name="Szatraj K."/>
            <person name="Zielenkiewicz U."/>
            <person name="Pilsyk S."/>
            <person name="Malc E."/>
            <person name="Mieczkowski P."/>
            <person name="Kruszewska J.S."/>
            <person name="Biernat P."/>
            <person name="Pawlowska J."/>
        </authorList>
    </citation>
    <scope>NUCLEOTIDE SEQUENCE</scope>
    <source>
        <strain evidence="10">CBS 226.32</strain>
    </source>
</reference>
<dbReference type="EMBL" id="JAEPRC010000175">
    <property type="protein sequence ID" value="KAG2205348.1"/>
    <property type="molecule type" value="Genomic_DNA"/>
</dbReference>
<keyword evidence="4" id="KW-0440">LIM domain</keyword>
<dbReference type="GO" id="GO:0046872">
    <property type="term" value="F:metal ion binding"/>
    <property type="evidence" value="ECO:0007669"/>
    <property type="project" value="UniProtKB-KW"/>
</dbReference>
<dbReference type="InterPro" id="IPR000198">
    <property type="entry name" value="RhoGAP_dom"/>
</dbReference>
<dbReference type="GO" id="GO:0005096">
    <property type="term" value="F:GTPase activator activity"/>
    <property type="evidence" value="ECO:0007669"/>
    <property type="project" value="UniProtKB-KW"/>
</dbReference>
<feature type="domain" description="LIM zinc-binding" evidence="7">
    <location>
        <begin position="17"/>
        <end position="79"/>
    </location>
</feature>
<dbReference type="Pfam" id="PF00130">
    <property type="entry name" value="C1_1"/>
    <property type="match status" value="1"/>
</dbReference>
<dbReference type="PROSITE" id="PS50081">
    <property type="entry name" value="ZF_DAG_PE_2"/>
    <property type="match status" value="1"/>
</dbReference>
<dbReference type="InterPro" id="IPR002219">
    <property type="entry name" value="PKC_DAG/PE"/>
</dbReference>
<dbReference type="AlphaFoldDB" id="A0A8H7R8T0"/>
<evidence type="ECO:0000259" key="8">
    <source>
        <dbReference type="PROSITE" id="PS50081"/>
    </source>
</evidence>
<dbReference type="SUPFAM" id="SSF57716">
    <property type="entry name" value="Glucocorticoid receptor-like (DNA-binding domain)"/>
    <property type="match status" value="1"/>
</dbReference>
<dbReference type="CDD" id="cd00159">
    <property type="entry name" value="RhoGAP"/>
    <property type="match status" value="1"/>
</dbReference>
<keyword evidence="5" id="KW-0175">Coiled coil</keyword>
<dbReference type="SUPFAM" id="SSF48350">
    <property type="entry name" value="GTPase activation domain, GAP"/>
    <property type="match status" value="1"/>
</dbReference>
<evidence type="ECO:0000256" key="4">
    <source>
        <dbReference type="PROSITE-ProRule" id="PRU00125"/>
    </source>
</evidence>
<evidence type="ECO:0008006" key="12">
    <source>
        <dbReference type="Google" id="ProtNLM"/>
    </source>
</evidence>
<feature type="compositionally biased region" description="Low complexity" evidence="6">
    <location>
        <begin position="150"/>
        <end position="163"/>
    </location>
</feature>
<evidence type="ECO:0000313" key="10">
    <source>
        <dbReference type="EMBL" id="KAG2205348.1"/>
    </source>
</evidence>
<keyword evidence="2 4" id="KW-0479">Metal-binding</keyword>
<accession>A0A8H7R8T0</accession>
<dbReference type="InterPro" id="IPR001781">
    <property type="entry name" value="Znf_LIM"/>
</dbReference>
<dbReference type="SMART" id="SM00324">
    <property type="entry name" value="RhoGAP"/>
    <property type="match status" value="1"/>
</dbReference>
<keyword evidence="1" id="KW-0343">GTPase activation</keyword>
<dbReference type="InterPro" id="IPR046349">
    <property type="entry name" value="C1-like_sf"/>
</dbReference>
<dbReference type="FunFam" id="1.10.555.10:FF:000043">
    <property type="entry name" value="Rho GTPase activator Rga"/>
    <property type="match status" value="1"/>
</dbReference>
<dbReference type="OrthoDB" id="79452at2759"/>
<dbReference type="Gene3D" id="3.30.60.20">
    <property type="match status" value="1"/>
</dbReference>
<evidence type="ECO:0000256" key="2">
    <source>
        <dbReference type="ARBA" id="ARBA00022723"/>
    </source>
</evidence>
<feature type="region of interest" description="Disordered" evidence="6">
    <location>
        <begin position="446"/>
        <end position="486"/>
    </location>
</feature>
<evidence type="ECO:0000256" key="6">
    <source>
        <dbReference type="SAM" id="MobiDB-lite"/>
    </source>
</evidence>
<feature type="domain" description="Phorbol-ester/DAG-type" evidence="8">
    <location>
        <begin position="574"/>
        <end position="622"/>
    </location>
</feature>
<feature type="compositionally biased region" description="Basic residues" evidence="6">
    <location>
        <begin position="526"/>
        <end position="536"/>
    </location>
</feature>
<feature type="coiled-coil region" evidence="5">
    <location>
        <begin position="311"/>
        <end position="433"/>
    </location>
</feature>
<dbReference type="Gene3D" id="2.10.110.10">
    <property type="entry name" value="Cysteine Rich Protein"/>
    <property type="match status" value="2"/>
</dbReference>
<evidence type="ECO:0000256" key="1">
    <source>
        <dbReference type="ARBA" id="ARBA00022468"/>
    </source>
</evidence>
<feature type="region of interest" description="Disordered" evidence="6">
    <location>
        <begin position="888"/>
        <end position="916"/>
    </location>
</feature>
<sequence length="916" mass="104274">MDSYYENNLNGEECEDPHCHGCQKPIEDGSVVQFGDGIWHFECFRCAKCQKLVECYSNLLLLRDGSPICEDCSYSCHACSKTIKDEAIMTGDEAYHADCFRCVQCSKKIDDLVFTQTSKGIYCTKCHEARKLLRIKRRDERNNNKSNDINKLTPLTSLNNNNTRPGHAFRSSSTTSIVNAYIDENLRTPILESNDISELNDMLMGQRSSEEALRNLIDQSNYTEQNSDDTAQVRELKRNLSETKARLKEVESKFNKIKTISRKALDEFHMVKDGYASEVQARRDAENSIVRIKSELVFYQQASIFSGHDFIHYSKEEIEELNRTRADLEQVCHDLRTERDSLVNELENHSKNIEKLFASQKPQDLHWERLQHAYQQQLDSMQKDMSNAKANYAKLIKGREDIISDMILLNTKNAELSQLNNDLSRRVMEREQEAKAVFAGMSFLTTPAEENNTTQSNDSSIGSTNNSSNTKHRRNASTGSIGITHSNSMTEINKSDSFTSPAIAKLAQRDSFNGSAAPKLFKFRRNKSGSGKHKMTNKNDDLISVPYDNNNTRSLEPVSESFMKKEPENVKAGKHHFAQQKFLRPVKCEACSEKMWRVNELKCSECGVVCHSKCVYSVPQACYRKSSLDTNKSDADNTRHMFGNDLIKQIQAEKSKIPLVVEKCIESVESRGMDYEGIYRKSGGVGQMRQIQQSFEKGELPNLIDEEKWNDICAVTSVLKQYFRELPNPLFTYELHSKFMDAMMIASSSEQLQTMTQLIQTLPIENFNTLKYLMEHLNRVQIRNKENLMTSKNLAVIFGPTLLRDRDENRDLLEMNHKINAIEFILNHMNTLFVIETIMGSATNTITSLSSTSNPSISASDHRRIHLPPLQSGEDFSTLLGNYQSRTDESTTLSCSNNSKNTALPAVPPRQNAGYI</sequence>
<dbReference type="SUPFAM" id="SSF57889">
    <property type="entry name" value="Cysteine-rich domain"/>
    <property type="match status" value="1"/>
</dbReference>
<dbReference type="PROSITE" id="PS00479">
    <property type="entry name" value="ZF_DAG_PE_1"/>
    <property type="match status" value="1"/>
</dbReference>
<evidence type="ECO:0000256" key="5">
    <source>
        <dbReference type="SAM" id="Coils"/>
    </source>
</evidence>
<gene>
    <name evidence="10" type="ORF">INT46_011035</name>
</gene>
<feature type="region of interest" description="Disordered" evidence="6">
    <location>
        <begin position="526"/>
        <end position="550"/>
    </location>
</feature>
<dbReference type="Proteomes" id="UP000650833">
    <property type="component" value="Unassembled WGS sequence"/>
</dbReference>
<keyword evidence="11" id="KW-1185">Reference proteome</keyword>
<feature type="compositionally biased region" description="Polar residues" evidence="6">
    <location>
        <begin position="476"/>
        <end position="486"/>
    </location>
</feature>
<dbReference type="GO" id="GO:0007165">
    <property type="term" value="P:signal transduction"/>
    <property type="evidence" value="ECO:0007669"/>
    <property type="project" value="InterPro"/>
</dbReference>
<evidence type="ECO:0000313" key="11">
    <source>
        <dbReference type="Proteomes" id="UP000650833"/>
    </source>
</evidence>
<organism evidence="10 11">
    <name type="scientific">Mucor plumbeus</name>
    <dbReference type="NCBI Taxonomy" id="97098"/>
    <lineage>
        <taxon>Eukaryota</taxon>
        <taxon>Fungi</taxon>
        <taxon>Fungi incertae sedis</taxon>
        <taxon>Mucoromycota</taxon>
        <taxon>Mucoromycotina</taxon>
        <taxon>Mucoromycetes</taxon>
        <taxon>Mucorales</taxon>
        <taxon>Mucorineae</taxon>
        <taxon>Mucoraceae</taxon>
        <taxon>Mucor</taxon>
    </lineage>
</organism>
<dbReference type="SMART" id="SM00132">
    <property type="entry name" value="LIM"/>
    <property type="match status" value="2"/>
</dbReference>
<dbReference type="Gene3D" id="1.10.555.10">
    <property type="entry name" value="Rho GTPase activation protein"/>
    <property type="match status" value="1"/>
</dbReference>
<protein>
    <recommendedName>
        <fullName evidence="12">RhoGAP-domain-containing protein</fullName>
    </recommendedName>
</protein>
<dbReference type="PANTHER" id="PTHR46075">
    <property type="entry name" value="CHIMERIN FAMILY MEMBER"/>
    <property type="match status" value="1"/>
</dbReference>
<dbReference type="Pfam" id="PF00412">
    <property type="entry name" value="LIM"/>
    <property type="match status" value="2"/>
</dbReference>
<feature type="region of interest" description="Disordered" evidence="6">
    <location>
        <begin position="143"/>
        <end position="171"/>
    </location>
</feature>
<name>A0A8H7R8T0_9FUNG</name>
<evidence type="ECO:0000256" key="3">
    <source>
        <dbReference type="ARBA" id="ARBA00022833"/>
    </source>
</evidence>
<dbReference type="PROSITE" id="PS50023">
    <property type="entry name" value="LIM_DOMAIN_2"/>
    <property type="match status" value="1"/>
</dbReference>
<dbReference type="InterPro" id="IPR008936">
    <property type="entry name" value="Rho_GTPase_activation_prot"/>
</dbReference>
<feature type="compositionally biased region" description="Polar residues" evidence="6">
    <location>
        <begin position="446"/>
        <end position="455"/>
    </location>
</feature>
<dbReference type="CDD" id="cd09395">
    <property type="entry name" value="LIM2_Rga"/>
    <property type="match status" value="1"/>
</dbReference>
<proteinExistence type="predicted"/>
<evidence type="ECO:0000259" key="9">
    <source>
        <dbReference type="PROSITE" id="PS50238"/>
    </source>
</evidence>
<feature type="coiled-coil region" evidence="5">
    <location>
        <begin position="226"/>
        <end position="253"/>
    </location>
</feature>
<feature type="domain" description="Rho-GAP" evidence="9">
    <location>
        <begin position="644"/>
        <end position="833"/>
    </location>
</feature>
<dbReference type="PROSITE" id="PS50238">
    <property type="entry name" value="RHOGAP"/>
    <property type="match status" value="1"/>
</dbReference>
<comment type="caution">
    <text evidence="10">The sequence shown here is derived from an EMBL/GenBank/DDBJ whole genome shotgun (WGS) entry which is preliminary data.</text>
</comment>
<dbReference type="Pfam" id="PF00620">
    <property type="entry name" value="RhoGAP"/>
    <property type="match status" value="1"/>
</dbReference>
<dbReference type="InterPro" id="IPR051854">
    <property type="entry name" value="Rho-type_GAP"/>
</dbReference>
<feature type="compositionally biased region" description="Polar residues" evidence="6">
    <location>
        <begin position="888"/>
        <end position="902"/>
    </location>
</feature>
<dbReference type="PANTHER" id="PTHR46075:SF2">
    <property type="entry name" value="RHO GTPASE ACTIVATING PROTEIN AT 5A, ISOFORM A"/>
    <property type="match status" value="1"/>
</dbReference>
<dbReference type="SMART" id="SM00109">
    <property type="entry name" value="C1"/>
    <property type="match status" value="1"/>
</dbReference>